<keyword evidence="2" id="KW-0675">Receptor</keyword>
<evidence type="ECO:0000256" key="1">
    <source>
        <dbReference type="ARBA" id="ARBA00006987"/>
    </source>
</evidence>
<dbReference type="Gene3D" id="3.40.190.10">
    <property type="entry name" value="Periplasmic binding protein-like II"/>
    <property type="match status" value="1"/>
</dbReference>
<evidence type="ECO:0000313" key="3">
    <source>
        <dbReference type="Proteomes" id="UP000198693"/>
    </source>
</evidence>
<dbReference type="Proteomes" id="UP000198693">
    <property type="component" value="Unassembled WGS sequence"/>
</dbReference>
<protein>
    <submittedName>
        <fullName evidence="2">Tripartite-type tricarboxylate transporter, receptor component TctC</fullName>
    </submittedName>
</protein>
<keyword evidence="3" id="KW-1185">Reference proteome</keyword>
<dbReference type="CDD" id="cd07012">
    <property type="entry name" value="PBP2_Bug_TTT"/>
    <property type="match status" value="1"/>
</dbReference>
<dbReference type="PANTHER" id="PTHR42928:SF5">
    <property type="entry name" value="BLR1237 PROTEIN"/>
    <property type="match status" value="1"/>
</dbReference>
<proteinExistence type="inferred from homology"/>
<dbReference type="AlphaFoldDB" id="A0A1I7GS84"/>
<gene>
    <name evidence="2" type="ORF">SAMN04487955_103204</name>
</gene>
<dbReference type="EMBL" id="FPBP01000003">
    <property type="protein sequence ID" value="SFU51297.1"/>
    <property type="molecule type" value="Genomic_DNA"/>
</dbReference>
<dbReference type="STRING" id="463301.SAMN04487955_103204"/>
<dbReference type="InterPro" id="IPR042100">
    <property type="entry name" value="Bug_dom1"/>
</dbReference>
<accession>A0A1I7GS84</accession>
<dbReference type="PANTHER" id="PTHR42928">
    <property type="entry name" value="TRICARBOXYLATE-BINDING PROTEIN"/>
    <property type="match status" value="1"/>
</dbReference>
<comment type="similarity">
    <text evidence="1">Belongs to the UPF0065 (bug) family.</text>
</comment>
<evidence type="ECO:0000313" key="2">
    <source>
        <dbReference type="EMBL" id="SFU51297.1"/>
    </source>
</evidence>
<dbReference type="SUPFAM" id="SSF53850">
    <property type="entry name" value="Periplasmic binding protein-like II"/>
    <property type="match status" value="1"/>
</dbReference>
<dbReference type="Gene3D" id="3.40.190.150">
    <property type="entry name" value="Bordetella uptake gene, domain 1"/>
    <property type="match status" value="1"/>
</dbReference>
<dbReference type="Pfam" id="PF03401">
    <property type="entry name" value="TctC"/>
    <property type="match status" value="1"/>
</dbReference>
<dbReference type="InterPro" id="IPR005064">
    <property type="entry name" value="BUG"/>
</dbReference>
<name>A0A1I7GS84_9GAMM</name>
<sequence length="334" mass="36689">MSIGWWRWSLALLVGVSLGGWAQERPDAQSQSSSRNDEIRLVIPFGQGGATDALFRLIVRPASKRLGRDIVLENVPGAAATRGAQRVREAASDGRTLLASHQTLILSFLSGISTHDFQAFVPVALLMRTVNIPTTYPQHEVQSAAEFAEHVRSQAENKSARPVRIGMIKGSTDHFFWLQFLKAVEVEPEAVQMVGYPDTASQVAALLGREIDFSMLNLPSAGEMYAKGILHPLGVADDRRLAGLPEVPTLEEQGVAVLNTTNRGLFAPLGTPRELLEPLTAAFADTLQNDALAERLEREFGTRVDIRLFEDYAAYLSTRTQELKALANEVEFVR</sequence>
<dbReference type="PIRSF" id="PIRSF017082">
    <property type="entry name" value="YflP"/>
    <property type="match status" value="1"/>
</dbReference>
<organism evidence="2 3">
    <name type="scientific">Halomonas korlensis</name>
    <dbReference type="NCBI Taxonomy" id="463301"/>
    <lineage>
        <taxon>Bacteria</taxon>
        <taxon>Pseudomonadati</taxon>
        <taxon>Pseudomonadota</taxon>
        <taxon>Gammaproteobacteria</taxon>
        <taxon>Oceanospirillales</taxon>
        <taxon>Halomonadaceae</taxon>
        <taxon>Halomonas</taxon>
    </lineage>
</organism>
<dbReference type="RefSeq" id="WP_245784178.1">
    <property type="nucleotide sequence ID" value="NZ_FPBP01000003.1"/>
</dbReference>
<reference evidence="3" key="1">
    <citation type="submission" date="2016-10" db="EMBL/GenBank/DDBJ databases">
        <authorList>
            <person name="Varghese N."/>
            <person name="Submissions S."/>
        </authorList>
    </citation>
    <scope>NUCLEOTIDE SEQUENCE [LARGE SCALE GENOMIC DNA]</scope>
    <source>
        <strain evidence="3">CGMCC 1.6981</strain>
    </source>
</reference>